<feature type="domain" description="Mur ligase N-terminal catalytic" evidence="13">
    <location>
        <begin position="23"/>
        <end position="73"/>
    </location>
</feature>
<keyword evidence="11" id="KW-0460">Magnesium</keyword>
<dbReference type="GO" id="GO:0009252">
    <property type="term" value="P:peptidoglycan biosynthetic process"/>
    <property type="evidence" value="ECO:0007669"/>
    <property type="project" value="UniProtKB-UniRule"/>
</dbReference>
<accession>A0A550J6X4</accession>
<evidence type="ECO:0000259" key="15">
    <source>
        <dbReference type="Pfam" id="PF08245"/>
    </source>
</evidence>
<dbReference type="Gene3D" id="3.40.1190.10">
    <property type="entry name" value="Mur-like, catalytic domain"/>
    <property type="match status" value="1"/>
</dbReference>
<evidence type="ECO:0000256" key="8">
    <source>
        <dbReference type="ARBA" id="ARBA00022984"/>
    </source>
</evidence>
<evidence type="ECO:0000256" key="11">
    <source>
        <dbReference type="HAMAP-Rule" id="MF_00208"/>
    </source>
</evidence>
<keyword evidence="7 11" id="KW-0133">Cell shape</keyword>
<keyword evidence="4 11" id="KW-0132">Cell division</keyword>
<gene>
    <name evidence="11" type="primary">murE</name>
    <name evidence="16" type="ORF">FL622_14750</name>
</gene>
<keyword evidence="10 11" id="KW-0961">Cell wall biogenesis/degradation</keyword>
<dbReference type="InterPro" id="IPR000713">
    <property type="entry name" value="Mur_ligase_N"/>
</dbReference>
<feature type="binding site" evidence="11">
    <location>
        <position position="473"/>
    </location>
    <ligand>
        <name>meso-2,6-diaminopimelate</name>
        <dbReference type="ChEBI" id="CHEBI:57791"/>
    </ligand>
</feature>
<dbReference type="RefSeq" id="WP_092054386.1">
    <property type="nucleotide sequence ID" value="NZ_FOJJ01000005.1"/>
</dbReference>
<comment type="caution">
    <text evidence="11">Lacks conserved residue(s) required for the propagation of feature annotation.</text>
</comment>
<evidence type="ECO:0000256" key="10">
    <source>
        <dbReference type="ARBA" id="ARBA00023316"/>
    </source>
</evidence>
<dbReference type="PANTHER" id="PTHR23135:SF4">
    <property type="entry name" value="UDP-N-ACETYLMURAMOYL-L-ALANYL-D-GLUTAMATE--2,6-DIAMINOPIMELATE LIGASE MURE HOMOLOG, CHLOROPLASTIC"/>
    <property type="match status" value="1"/>
</dbReference>
<feature type="modified residue" description="N6-carboxylysine" evidence="11">
    <location>
        <position position="219"/>
    </location>
</feature>
<dbReference type="InterPro" id="IPR018109">
    <property type="entry name" value="Folylpolyglutamate_synth_CS"/>
</dbReference>
<dbReference type="InterPro" id="IPR005761">
    <property type="entry name" value="UDP-N-AcMur-Glu-dNH2Pim_ligase"/>
</dbReference>
<dbReference type="SUPFAM" id="SSF53623">
    <property type="entry name" value="MurD-like peptide ligases, catalytic domain"/>
    <property type="match status" value="1"/>
</dbReference>
<dbReference type="SUPFAM" id="SSF53244">
    <property type="entry name" value="MurD-like peptide ligases, peptide-binding domain"/>
    <property type="match status" value="1"/>
</dbReference>
<feature type="binding site" evidence="11">
    <location>
        <begin position="152"/>
        <end position="153"/>
    </location>
    <ligand>
        <name>UDP-N-acetyl-alpha-D-muramoyl-L-alanyl-D-glutamate</name>
        <dbReference type="ChEBI" id="CHEBI:83900"/>
    </ligand>
</feature>
<dbReference type="GO" id="GO:0004326">
    <property type="term" value="F:tetrahydrofolylpolyglutamate synthase activity"/>
    <property type="evidence" value="ECO:0007669"/>
    <property type="project" value="InterPro"/>
</dbReference>
<comment type="subcellular location">
    <subcellularLocation>
        <location evidence="11 12">Cytoplasm</location>
    </subcellularLocation>
</comment>
<dbReference type="InterPro" id="IPR035911">
    <property type="entry name" value="MurE/MurF_N"/>
</dbReference>
<dbReference type="GO" id="GO:0000287">
    <property type="term" value="F:magnesium ion binding"/>
    <property type="evidence" value="ECO:0007669"/>
    <property type="project" value="UniProtKB-UniRule"/>
</dbReference>
<dbReference type="NCBIfam" id="TIGR01085">
    <property type="entry name" value="murE"/>
    <property type="match status" value="1"/>
</dbReference>
<sequence>MKLATLIEALPDAHLTGDPGQKVTGLYYDSRQVEADGAFFALRGATVDGHEFIDTALARGARTIFLEQMRELPPGVSAVRVDNARRAMALVAERFFGGPTVDIPVVGVTGTNGKTTITYLLESMLKAAGRQPAVLGTINYRFGEQQLPSLHTTPESVDLARILAGFRAAGADALVMEVSSHALDQYRVEGVHFDVGIFTNLTPEHLDYHGTMEAYFASKSRFFSDLLDNGRGGAVNLDDPYGQQLAQRFPSVITCGRHPEAAVRPLEARLSLDGIEAKLATPIGELSVRSHLVGEFNLQNLLCAVAGGIALDLPAEAIVRGLAEAPAVPGRLERIENRRGALILVDYAHTGDALEKVLETLNGLGPARVITVFGCGGDRDPRKRPIMGEVGARLSDLAIITSDNPRTEDPLAIIDAVRAGALRVHSREWTHEEARALAGRGFVTIPDRAAAIAFAVGLLGERDLLLVAGKGHEDYQVLGTRRIHFDDREQLRNALDRAERGAA</sequence>
<evidence type="ECO:0000256" key="5">
    <source>
        <dbReference type="ARBA" id="ARBA00022741"/>
    </source>
</evidence>
<feature type="binding site" evidence="11">
    <location>
        <position position="379"/>
    </location>
    <ligand>
        <name>meso-2,6-diaminopimelate</name>
        <dbReference type="ChEBI" id="CHEBI:57791"/>
    </ligand>
</feature>
<dbReference type="PROSITE" id="PS01011">
    <property type="entry name" value="FOLYLPOLYGLU_SYNT_1"/>
    <property type="match status" value="1"/>
</dbReference>
<evidence type="ECO:0000256" key="3">
    <source>
        <dbReference type="ARBA" id="ARBA00022598"/>
    </source>
</evidence>
<feature type="binding site" evidence="11">
    <location>
        <begin position="403"/>
        <end position="406"/>
    </location>
    <ligand>
        <name>meso-2,6-diaminopimelate</name>
        <dbReference type="ChEBI" id="CHEBI:57791"/>
    </ligand>
</feature>
<keyword evidence="17" id="KW-1185">Reference proteome</keyword>
<keyword evidence="9 11" id="KW-0131">Cell cycle</keyword>
<organism evidence="16 17">
    <name type="scientific">Trichloromonas acetexigens</name>
    <dbReference type="NCBI Taxonomy" id="38815"/>
    <lineage>
        <taxon>Bacteria</taxon>
        <taxon>Pseudomonadati</taxon>
        <taxon>Thermodesulfobacteriota</taxon>
        <taxon>Desulfuromonadia</taxon>
        <taxon>Desulfuromonadales</taxon>
        <taxon>Trichloromonadaceae</taxon>
        <taxon>Trichloromonas</taxon>
    </lineage>
</organism>
<evidence type="ECO:0000256" key="1">
    <source>
        <dbReference type="ARBA" id="ARBA00005898"/>
    </source>
</evidence>
<comment type="catalytic activity">
    <reaction evidence="11">
        <text>UDP-N-acetyl-alpha-D-muramoyl-L-alanyl-D-glutamate + meso-2,6-diaminopimelate + ATP = UDP-N-acetyl-alpha-D-muramoyl-L-alanyl-gamma-D-glutamyl-meso-2,6-diaminopimelate + ADP + phosphate + H(+)</text>
        <dbReference type="Rhea" id="RHEA:23676"/>
        <dbReference type="ChEBI" id="CHEBI:15378"/>
        <dbReference type="ChEBI" id="CHEBI:30616"/>
        <dbReference type="ChEBI" id="CHEBI:43474"/>
        <dbReference type="ChEBI" id="CHEBI:57791"/>
        <dbReference type="ChEBI" id="CHEBI:83900"/>
        <dbReference type="ChEBI" id="CHEBI:83905"/>
        <dbReference type="ChEBI" id="CHEBI:456216"/>
        <dbReference type="EC" id="6.3.2.13"/>
    </reaction>
</comment>
<evidence type="ECO:0000259" key="13">
    <source>
        <dbReference type="Pfam" id="PF01225"/>
    </source>
</evidence>
<evidence type="ECO:0000256" key="7">
    <source>
        <dbReference type="ARBA" id="ARBA00022960"/>
    </source>
</evidence>
<evidence type="ECO:0000256" key="4">
    <source>
        <dbReference type="ARBA" id="ARBA00022618"/>
    </source>
</evidence>
<evidence type="ECO:0000256" key="12">
    <source>
        <dbReference type="RuleBase" id="RU004135"/>
    </source>
</evidence>
<dbReference type="EC" id="6.3.2.13" evidence="11"/>
<dbReference type="GO" id="GO:0071555">
    <property type="term" value="P:cell wall organization"/>
    <property type="evidence" value="ECO:0007669"/>
    <property type="project" value="UniProtKB-KW"/>
</dbReference>
<keyword evidence="3 11" id="KW-0436">Ligase</keyword>
<dbReference type="GO" id="GO:0008360">
    <property type="term" value="P:regulation of cell shape"/>
    <property type="evidence" value="ECO:0007669"/>
    <property type="project" value="UniProtKB-KW"/>
</dbReference>
<feature type="binding site" evidence="11">
    <location>
        <position position="187"/>
    </location>
    <ligand>
        <name>UDP-N-acetyl-alpha-D-muramoyl-L-alanyl-D-glutamate</name>
        <dbReference type="ChEBI" id="CHEBI:83900"/>
    </ligand>
</feature>
<feature type="domain" description="Mur ligase central" evidence="15">
    <location>
        <begin position="108"/>
        <end position="306"/>
    </location>
</feature>
<name>A0A550J6X4_9BACT</name>
<dbReference type="GO" id="GO:0005737">
    <property type="term" value="C:cytoplasm"/>
    <property type="evidence" value="ECO:0007669"/>
    <property type="project" value="UniProtKB-SubCell"/>
</dbReference>
<dbReference type="Gene3D" id="3.40.1390.10">
    <property type="entry name" value="MurE/MurF, N-terminal domain"/>
    <property type="match status" value="1"/>
</dbReference>
<proteinExistence type="inferred from homology"/>
<keyword evidence="2 11" id="KW-0963">Cytoplasm</keyword>
<dbReference type="NCBIfam" id="NF001124">
    <property type="entry name" value="PRK00139.1-2"/>
    <property type="match status" value="1"/>
</dbReference>
<evidence type="ECO:0000313" key="17">
    <source>
        <dbReference type="Proteomes" id="UP000317155"/>
    </source>
</evidence>
<dbReference type="UniPathway" id="UPA00219"/>
<dbReference type="Pfam" id="PF01225">
    <property type="entry name" value="Mur_ligase"/>
    <property type="match status" value="1"/>
</dbReference>
<feature type="binding site" evidence="11">
    <location>
        <position position="30"/>
    </location>
    <ligand>
        <name>UDP-N-acetyl-alpha-D-muramoyl-L-alanyl-D-glutamate</name>
        <dbReference type="ChEBI" id="CHEBI:83900"/>
    </ligand>
</feature>
<comment type="pathway">
    <text evidence="11 12">Cell wall biogenesis; peptidoglycan biosynthesis.</text>
</comment>
<dbReference type="Gene3D" id="3.90.190.20">
    <property type="entry name" value="Mur ligase, C-terminal domain"/>
    <property type="match status" value="1"/>
</dbReference>
<dbReference type="EMBL" id="VJVV01000013">
    <property type="protein sequence ID" value="TRO78984.1"/>
    <property type="molecule type" value="Genomic_DNA"/>
</dbReference>
<dbReference type="InterPro" id="IPR036565">
    <property type="entry name" value="Mur-like_cat_sf"/>
</dbReference>
<comment type="similarity">
    <text evidence="1 11">Belongs to the MurCDEF family. MurE subfamily.</text>
</comment>
<evidence type="ECO:0000256" key="9">
    <source>
        <dbReference type="ARBA" id="ARBA00023306"/>
    </source>
</evidence>
<comment type="cofactor">
    <cofactor evidence="11">
        <name>Mg(2+)</name>
        <dbReference type="ChEBI" id="CHEBI:18420"/>
    </cofactor>
</comment>
<dbReference type="SUPFAM" id="SSF63418">
    <property type="entry name" value="MurE/MurF N-terminal domain"/>
    <property type="match status" value="1"/>
</dbReference>
<dbReference type="Pfam" id="PF08245">
    <property type="entry name" value="Mur_ligase_M"/>
    <property type="match status" value="1"/>
</dbReference>
<dbReference type="Pfam" id="PF02875">
    <property type="entry name" value="Mur_ligase_C"/>
    <property type="match status" value="1"/>
</dbReference>
<dbReference type="NCBIfam" id="NF001126">
    <property type="entry name" value="PRK00139.1-4"/>
    <property type="match status" value="1"/>
</dbReference>
<dbReference type="OrthoDB" id="9800958at2"/>
<dbReference type="HAMAP" id="MF_00208">
    <property type="entry name" value="MurE"/>
    <property type="match status" value="1"/>
</dbReference>
<protein>
    <recommendedName>
        <fullName evidence="11">UDP-N-acetylmuramoyl-L-alanyl-D-glutamate--2,6-diaminopimelate ligase</fullName>
        <ecNumber evidence="11">6.3.2.13</ecNumber>
    </recommendedName>
    <alternativeName>
        <fullName evidence="11">Meso-A2pm-adding enzyme</fullName>
    </alternativeName>
    <alternativeName>
        <fullName evidence="11">Meso-diaminopimelate-adding enzyme</fullName>
    </alternativeName>
    <alternativeName>
        <fullName evidence="11">UDP-MurNAc-L-Ala-D-Glu:meso-diaminopimelate ligase</fullName>
    </alternativeName>
    <alternativeName>
        <fullName evidence="11">UDP-MurNAc-tripeptide synthetase</fullName>
    </alternativeName>
    <alternativeName>
        <fullName evidence="11">UDP-N-acetylmuramyl-tripeptide synthetase</fullName>
    </alternativeName>
</protein>
<dbReference type="InterPro" id="IPR036615">
    <property type="entry name" value="Mur_ligase_C_dom_sf"/>
</dbReference>
<feature type="binding site" evidence="11">
    <location>
        <position position="185"/>
    </location>
    <ligand>
        <name>UDP-N-acetyl-alpha-D-muramoyl-L-alanyl-D-glutamate</name>
        <dbReference type="ChEBI" id="CHEBI:83900"/>
    </ligand>
</feature>
<comment type="function">
    <text evidence="11">Catalyzes the addition of meso-diaminopimelic acid to the nucleotide precursor UDP-N-acetylmuramoyl-L-alanyl-D-glutamate (UMAG) in the biosynthesis of bacterial cell-wall peptidoglycan.</text>
</comment>
<keyword evidence="8 11" id="KW-0573">Peptidoglycan synthesis</keyword>
<dbReference type="InterPro" id="IPR013221">
    <property type="entry name" value="Mur_ligase_cen"/>
</dbReference>
<dbReference type="GO" id="GO:0051301">
    <property type="term" value="P:cell division"/>
    <property type="evidence" value="ECO:0007669"/>
    <property type="project" value="UniProtKB-KW"/>
</dbReference>
<reference evidence="16 17" key="1">
    <citation type="submission" date="2019-07" db="EMBL/GenBank/DDBJ databases">
        <title>Insights of Desulfuromonas acetexigens electromicrobiology.</title>
        <authorList>
            <person name="Katuri K."/>
            <person name="Sapireddy V."/>
            <person name="Shaw D.R."/>
            <person name="Saikaly P."/>
        </authorList>
    </citation>
    <scope>NUCLEOTIDE SEQUENCE [LARGE SCALE GENOMIC DNA]</scope>
    <source>
        <strain evidence="16 17">2873</strain>
    </source>
</reference>
<evidence type="ECO:0000259" key="14">
    <source>
        <dbReference type="Pfam" id="PF02875"/>
    </source>
</evidence>
<evidence type="ECO:0000313" key="16">
    <source>
        <dbReference type="EMBL" id="TRO78984.1"/>
    </source>
</evidence>
<dbReference type="PANTHER" id="PTHR23135">
    <property type="entry name" value="MUR LIGASE FAMILY MEMBER"/>
    <property type="match status" value="1"/>
</dbReference>
<keyword evidence="6 11" id="KW-0067">ATP-binding</keyword>
<dbReference type="InterPro" id="IPR004101">
    <property type="entry name" value="Mur_ligase_C"/>
</dbReference>
<feature type="binding site" evidence="11">
    <location>
        <position position="469"/>
    </location>
    <ligand>
        <name>meso-2,6-diaminopimelate</name>
        <dbReference type="ChEBI" id="CHEBI:57791"/>
    </ligand>
</feature>
<feature type="binding site" evidence="11">
    <location>
        <begin position="110"/>
        <end position="116"/>
    </location>
    <ligand>
        <name>ATP</name>
        <dbReference type="ChEBI" id="CHEBI:30616"/>
    </ligand>
</feature>
<feature type="domain" description="Mur ligase C-terminal" evidence="14">
    <location>
        <begin position="330"/>
        <end position="471"/>
    </location>
</feature>
<dbReference type="Proteomes" id="UP000317155">
    <property type="component" value="Unassembled WGS sequence"/>
</dbReference>
<evidence type="ECO:0000256" key="2">
    <source>
        <dbReference type="ARBA" id="ARBA00022490"/>
    </source>
</evidence>
<keyword evidence="5 11" id="KW-0547">Nucleotide-binding</keyword>
<feature type="binding site" evidence="11">
    <location>
        <position position="179"/>
    </location>
    <ligand>
        <name>UDP-N-acetyl-alpha-D-muramoyl-L-alanyl-D-glutamate</name>
        <dbReference type="ChEBI" id="CHEBI:83900"/>
    </ligand>
</feature>
<comment type="PTM">
    <text evidence="11">Carboxylation is probably crucial for Mg(2+) binding and, consequently, for the gamma-phosphate positioning of ATP.</text>
</comment>
<comment type="caution">
    <text evidence="16">The sequence shown here is derived from an EMBL/GenBank/DDBJ whole genome shotgun (WGS) entry which is preliminary data.</text>
</comment>
<feature type="short sequence motif" description="Meso-diaminopimelate recognition motif" evidence="11">
    <location>
        <begin position="403"/>
        <end position="406"/>
    </location>
</feature>
<dbReference type="GO" id="GO:0005524">
    <property type="term" value="F:ATP binding"/>
    <property type="evidence" value="ECO:0007669"/>
    <property type="project" value="UniProtKB-UniRule"/>
</dbReference>
<dbReference type="GO" id="GO:0008765">
    <property type="term" value="F:UDP-N-acetylmuramoylalanyl-D-glutamate-2,6-diaminopimelate ligase activity"/>
    <property type="evidence" value="ECO:0007669"/>
    <property type="project" value="UniProtKB-UniRule"/>
</dbReference>
<dbReference type="AlphaFoldDB" id="A0A550J6X4"/>
<evidence type="ECO:0000256" key="6">
    <source>
        <dbReference type="ARBA" id="ARBA00022840"/>
    </source>
</evidence>